<dbReference type="SUPFAM" id="SSF158472">
    <property type="entry name" value="HAMP domain-like"/>
    <property type="match status" value="1"/>
</dbReference>
<dbReference type="PANTHER" id="PTHR32089:SF112">
    <property type="entry name" value="LYSOZYME-LIKE PROTEIN-RELATED"/>
    <property type="match status" value="1"/>
</dbReference>
<evidence type="ECO:0000256" key="1">
    <source>
        <dbReference type="ARBA" id="ARBA00023224"/>
    </source>
</evidence>
<gene>
    <name evidence="7" type="ORF">U14_01659</name>
</gene>
<evidence type="ECO:0000313" key="8">
    <source>
        <dbReference type="Proteomes" id="UP000030700"/>
    </source>
</evidence>
<keyword evidence="1 3" id="KW-0807">Transducer</keyword>
<comment type="similarity">
    <text evidence="2">Belongs to the methyl-accepting chemotaxis (MCP) protein family.</text>
</comment>
<keyword evidence="4" id="KW-0812">Transmembrane</keyword>
<dbReference type="CDD" id="cd06225">
    <property type="entry name" value="HAMP"/>
    <property type="match status" value="2"/>
</dbReference>
<evidence type="ECO:0000259" key="6">
    <source>
        <dbReference type="PROSITE" id="PS50885"/>
    </source>
</evidence>
<dbReference type="Gene3D" id="1.10.287.950">
    <property type="entry name" value="Methyl-accepting chemotaxis protein"/>
    <property type="match status" value="2"/>
</dbReference>
<dbReference type="InterPro" id="IPR004089">
    <property type="entry name" value="MCPsignal_dom"/>
</dbReference>
<dbReference type="Pfam" id="PF00015">
    <property type="entry name" value="MCPsignal"/>
    <property type="match status" value="1"/>
</dbReference>
<dbReference type="PROSITE" id="PS50885">
    <property type="entry name" value="HAMP"/>
    <property type="match status" value="2"/>
</dbReference>
<dbReference type="STRING" id="1499966.U14_01659"/>
<dbReference type="InterPro" id="IPR003660">
    <property type="entry name" value="HAMP_dom"/>
</dbReference>
<dbReference type="EMBL" id="DF820456">
    <property type="protein sequence ID" value="GAK50428.1"/>
    <property type="molecule type" value="Genomic_DNA"/>
</dbReference>
<feature type="domain" description="Methyl-accepting transducer" evidence="5">
    <location>
        <begin position="370"/>
        <end position="606"/>
    </location>
</feature>
<proteinExistence type="inferred from homology"/>
<sequence length="732" mass="80529">MFNRHSISFRYTLAIIGVLFVIITIGTSALIARQYRLYETELREALTIATEISKTSLASPLWFMNETMIHDFLQALFLDQRLVWANIVDENNVAISHAAPGLEDKTLEYFQTSGDFITQGAEITYEGKTIAHIELVASRLTLRQKSRMAFLTAIVVSGLFFLLLALGSMWITHRQIVIPLLRIIRAAGKISEGDLDEDFSATTLFYGSQNELGRLNREFSRMTVYLQSIAKIATRLSYGDLDQKIPLRTSRDILGNAFQRMVAYLKQMGEVATRIARGDLSGTIEVRGMEDQLGNAFTAMRDGLITLISNIRTGAEYLSSISNLVLISSSKSTNALQEIGTHADSTSGAMHEVSSSGQEISANMRSLSFAVEDTTLFIEHMGASITQLAEHSRKLSDFMEEATATTVQIAGSLTQISGQAKHSRQLSETTMQDAISGYESVEEMIASITTISKLTENIFQVITHLGSHSGEISTIVDVINDVAEQTSLLALNASIIASQAGAHGKGFSVVAEEIKELAVRVRVSTKEIAKIIKGVQNEVSTAVKAIRQGQNEVQRGVLLAQKADDALHKIQESAENSAHLAIEIDELVAQQARSQTKMIDEIRDVSLMIQQMDGAVIDQQTRTSDLASIMVSLQALETQVQDEISALQKKTQQVSHSMERVLEFVHENFQTVHELAASANELAFQANTLKEHTEQFQLPGHESAPISLNIRAINNNDDDEDVSNALNTLFSS</sequence>
<dbReference type="PANTHER" id="PTHR32089">
    <property type="entry name" value="METHYL-ACCEPTING CHEMOTAXIS PROTEIN MCPB"/>
    <property type="match status" value="1"/>
</dbReference>
<dbReference type="Pfam" id="PF00672">
    <property type="entry name" value="HAMP"/>
    <property type="match status" value="2"/>
</dbReference>
<dbReference type="SUPFAM" id="SSF58104">
    <property type="entry name" value="Methyl-accepting chemotaxis protein (MCP) signaling domain"/>
    <property type="match status" value="2"/>
</dbReference>
<feature type="domain" description="HAMP" evidence="6">
    <location>
        <begin position="259"/>
        <end position="309"/>
    </location>
</feature>
<name>A0A0S6VX36_9BACT</name>
<accession>A0A0S6VX36</accession>
<keyword evidence="8" id="KW-1185">Reference proteome</keyword>
<feature type="transmembrane region" description="Helical" evidence="4">
    <location>
        <begin position="12"/>
        <end position="32"/>
    </location>
</feature>
<evidence type="ECO:0000259" key="5">
    <source>
        <dbReference type="PROSITE" id="PS50111"/>
    </source>
</evidence>
<protein>
    <submittedName>
        <fullName evidence="7">Methyl-accepting protein RppA</fullName>
    </submittedName>
</protein>
<keyword evidence="4" id="KW-0472">Membrane</keyword>
<keyword evidence="4" id="KW-1133">Transmembrane helix</keyword>
<evidence type="ECO:0000256" key="4">
    <source>
        <dbReference type="SAM" id="Phobius"/>
    </source>
</evidence>
<dbReference type="PROSITE" id="PS50111">
    <property type="entry name" value="CHEMOTAXIS_TRANSDUC_2"/>
    <property type="match status" value="1"/>
</dbReference>
<dbReference type="GO" id="GO:0016020">
    <property type="term" value="C:membrane"/>
    <property type="evidence" value="ECO:0007669"/>
    <property type="project" value="InterPro"/>
</dbReference>
<evidence type="ECO:0000313" key="7">
    <source>
        <dbReference type="EMBL" id="GAK50428.1"/>
    </source>
</evidence>
<organism evidence="7">
    <name type="scientific">Candidatus Moduliflexus flocculans</name>
    <dbReference type="NCBI Taxonomy" id="1499966"/>
    <lineage>
        <taxon>Bacteria</taxon>
        <taxon>Candidatus Moduliflexota</taxon>
        <taxon>Candidatus Moduliflexia</taxon>
        <taxon>Candidatus Moduliflexales</taxon>
        <taxon>Candidatus Moduliflexaceae</taxon>
    </lineage>
</organism>
<evidence type="ECO:0000256" key="3">
    <source>
        <dbReference type="PROSITE-ProRule" id="PRU00284"/>
    </source>
</evidence>
<dbReference type="SMART" id="SM00304">
    <property type="entry name" value="HAMP"/>
    <property type="match status" value="2"/>
</dbReference>
<dbReference type="HOGENOM" id="CLU_378412_0_0_0"/>
<dbReference type="Gene3D" id="6.10.340.10">
    <property type="match status" value="1"/>
</dbReference>
<dbReference type="AlphaFoldDB" id="A0A0S6VX36"/>
<feature type="domain" description="HAMP" evidence="6">
    <location>
        <begin position="174"/>
        <end position="231"/>
    </location>
</feature>
<feature type="transmembrane region" description="Helical" evidence="4">
    <location>
        <begin position="148"/>
        <end position="171"/>
    </location>
</feature>
<dbReference type="SMART" id="SM00283">
    <property type="entry name" value="MA"/>
    <property type="match status" value="1"/>
</dbReference>
<dbReference type="Proteomes" id="UP000030700">
    <property type="component" value="Unassembled WGS sequence"/>
</dbReference>
<reference evidence="7" key="1">
    <citation type="journal article" date="2015" name="PeerJ">
        <title>First genomic representation of candidate bacterial phylum KSB3 points to enhanced environmental sensing as a trigger of wastewater bulking.</title>
        <authorList>
            <person name="Sekiguchi Y."/>
            <person name="Ohashi A."/>
            <person name="Parks D.H."/>
            <person name="Yamauchi T."/>
            <person name="Tyson G.W."/>
            <person name="Hugenholtz P."/>
        </authorList>
    </citation>
    <scope>NUCLEOTIDE SEQUENCE [LARGE SCALE GENOMIC DNA]</scope>
</reference>
<evidence type="ECO:0000256" key="2">
    <source>
        <dbReference type="ARBA" id="ARBA00029447"/>
    </source>
</evidence>
<dbReference type="GO" id="GO:0007165">
    <property type="term" value="P:signal transduction"/>
    <property type="evidence" value="ECO:0007669"/>
    <property type="project" value="UniProtKB-KW"/>
</dbReference>